<evidence type="ECO:0000256" key="6">
    <source>
        <dbReference type="ARBA" id="ARBA00022695"/>
    </source>
</evidence>
<evidence type="ECO:0000256" key="9">
    <source>
        <dbReference type="ARBA" id="ARBA00022895"/>
    </source>
</evidence>
<dbReference type="Gene3D" id="1.10.10.2210">
    <property type="match status" value="1"/>
</dbReference>
<dbReference type="GO" id="GO:0046872">
    <property type="term" value="F:metal ion binding"/>
    <property type="evidence" value="ECO:0007669"/>
    <property type="project" value="UniProtKB-KW"/>
</dbReference>
<evidence type="ECO:0000313" key="16">
    <source>
        <dbReference type="EMBL" id="CAH2096996.1"/>
    </source>
</evidence>
<evidence type="ECO:0000256" key="4">
    <source>
        <dbReference type="ARBA" id="ARBA00022454"/>
    </source>
</evidence>
<keyword evidence="7 14" id="KW-0479">Metal-binding</keyword>
<dbReference type="EMBL" id="CAKOGL010000017">
    <property type="protein sequence ID" value="CAH2096996.1"/>
    <property type="molecule type" value="Genomic_DNA"/>
</dbReference>
<evidence type="ECO:0000256" key="12">
    <source>
        <dbReference type="ARBA" id="ARBA00032044"/>
    </source>
</evidence>
<name>A0AAU9UGJ2_EUPED</name>
<evidence type="ECO:0000256" key="13">
    <source>
        <dbReference type="ARBA" id="ARBA00048173"/>
    </source>
</evidence>
<dbReference type="InterPro" id="IPR021891">
    <property type="entry name" value="Telomerase_RBD"/>
</dbReference>
<organism evidence="16 17">
    <name type="scientific">Euphydryas editha</name>
    <name type="common">Edith's checkerspot</name>
    <dbReference type="NCBI Taxonomy" id="104508"/>
    <lineage>
        <taxon>Eukaryota</taxon>
        <taxon>Metazoa</taxon>
        <taxon>Ecdysozoa</taxon>
        <taxon>Arthropoda</taxon>
        <taxon>Hexapoda</taxon>
        <taxon>Insecta</taxon>
        <taxon>Pterygota</taxon>
        <taxon>Neoptera</taxon>
        <taxon>Endopterygota</taxon>
        <taxon>Lepidoptera</taxon>
        <taxon>Glossata</taxon>
        <taxon>Ditrysia</taxon>
        <taxon>Papilionoidea</taxon>
        <taxon>Nymphalidae</taxon>
        <taxon>Nymphalinae</taxon>
        <taxon>Euphydryas</taxon>
    </lineage>
</organism>
<evidence type="ECO:0000256" key="8">
    <source>
        <dbReference type="ARBA" id="ARBA00022842"/>
    </source>
</evidence>
<proteinExistence type="inferred from homology"/>
<gene>
    <name evidence="16" type="ORF">EEDITHA_LOCUS12270</name>
</gene>
<comment type="caution">
    <text evidence="16">The sequence shown here is derived from an EMBL/GenBank/DDBJ whole genome shotgun (WGS) entry which is preliminary data.</text>
</comment>
<dbReference type="GO" id="GO:0003720">
    <property type="term" value="F:telomerase activity"/>
    <property type="evidence" value="ECO:0007669"/>
    <property type="project" value="InterPro"/>
</dbReference>
<keyword evidence="6 14" id="KW-0548">Nucleotidyltransferase</keyword>
<dbReference type="AlphaFoldDB" id="A0AAU9UGJ2"/>
<comment type="catalytic activity">
    <reaction evidence="13 14">
        <text>DNA(n) + a 2'-deoxyribonucleoside 5'-triphosphate = DNA(n+1) + diphosphate</text>
        <dbReference type="Rhea" id="RHEA:22508"/>
        <dbReference type="Rhea" id="RHEA-COMP:17339"/>
        <dbReference type="Rhea" id="RHEA-COMP:17340"/>
        <dbReference type="ChEBI" id="CHEBI:33019"/>
        <dbReference type="ChEBI" id="CHEBI:61560"/>
        <dbReference type="ChEBI" id="CHEBI:173112"/>
        <dbReference type="EC" id="2.7.7.49"/>
    </reaction>
</comment>
<evidence type="ECO:0000256" key="3">
    <source>
        <dbReference type="ARBA" id="ARBA00016182"/>
    </source>
</evidence>
<keyword evidence="9 14" id="KW-0779">Telomere</keyword>
<dbReference type="CDD" id="cd01648">
    <property type="entry name" value="TERT"/>
    <property type="match status" value="1"/>
</dbReference>
<accession>A0AAU9UGJ2</accession>
<evidence type="ECO:0000256" key="7">
    <source>
        <dbReference type="ARBA" id="ARBA00022723"/>
    </source>
</evidence>
<dbReference type="GO" id="GO:0042162">
    <property type="term" value="F:telomeric DNA binding"/>
    <property type="evidence" value="ECO:0007669"/>
    <property type="project" value="TreeGrafter"/>
</dbReference>
<feature type="domain" description="Reverse transcriptase" evidence="15">
    <location>
        <begin position="243"/>
        <end position="492"/>
    </location>
</feature>
<evidence type="ECO:0000313" key="17">
    <source>
        <dbReference type="Proteomes" id="UP001153954"/>
    </source>
</evidence>
<dbReference type="EC" id="2.7.7.49" evidence="2 14"/>
<dbReference type="GO" id="GO:0007004">
    <property type="term" value="P:telomere maintenance via telomerase"/>
    <property type="evidence" value="ECO:0007669"/>
    <property type="project" value="TreeGrafter"/>
</dbReference>
<sequence>MNDPICFSQYFVNKENVRSFNNVLNSKLLRSENNDAFLRNIFEDEKLLCEISTEIKEIISEIRKNVKSFSKHDFKNYIIVSEDTQQGLHIVKKSDVLSSCCTVLNMIIPRNFFGNIGNSNIFNICTKIIIYSMKNQCLFFEKMISKWDLSRFPWNTVTTTLSFKILYHILHWIFKIILSSIISLNFYVTTSKLDNDENKLYYFLQNQWQRFFDVHLSKMVIAKVIIKFEPYCLGKRIKNKYSPEQRLKLKTIKKSIFKLHLILKPNNNFRPIVRYKNEAVNSSERYKIKERLNFLHTLTGKSYEKIENQFSTLYMLWVKNKQPKLYFVKTDLSNAFGSINKDKLLKILNERYIEFQKLEKSLYVKNKFTQLYKEMVTELRRPLLIRAGSTIYEWKEGLVQGYKYSPALSELYYSYLDKLYFKEYFKKHNNELKLFIRVVDDYFYITDSLEDAHSFLKALSNYRNVNFAKTFVNFQHPTIKYSENITFLGYSYSTVNLEVSRASTVFGGNMCYKICFSPAIADLGKFIENRIGQSGIQINKHIFNFYYNNEGLVWHHIFVTFCLSANKFCTILAIYCDENKMSKYLAVYKTRVTVKLCNSILETLNKYQPQDFIFKYCVNHLRYLAYKALFLCAQKTPKCNVLVPYVNIELAKTNCINGKWREHSSKICRRGKSVMPACKEVCKRADLKIIMKNFDNLPVGVQCYNHKLFYQ</sequence>
<dbReference type="Pfam" id="PF00078">
    <property type="entry name" value="RVT_1"/>
    <property type="match status" value="1"/>
</dbReference>
<keyword evidence="10 14" id="KW-0695">RNA-directed DNA polymerase</keyword>
<protein>
    <recommendedName>
        <fullName evidence="3 14">Telomerase reverse transcriptase</fullName>
        <ecNumber evidence="2 14">2.7.7.49</ecNumber>
    </recommendedName>
    <alternativeName>
        <fullName evidence="12 14">Telomerase catalytic subunit</fullName>
    </alternativeName>
</protein>
<evidence type="ECO:0000256" key="2">
    <source>
        <dbReference type="ARBA" id="ARBA00012493"/>
    </source>
</evidence>
<comment type="function">
    <text evidence="14">Telomerase is a ribonucleoprotein enzyme essential for the replication of chromosome termini in most eukaryotes. It elongates telomeres. It is a reverse transcriptase that adds simple sequence repeats to chromosome ends by copying a template sequence within the RNA component of the enzyme.</text>
</comment>
<dbReference type="PANTHER" id="PTHR12066:SF0">
    <property type="entry name" value="TELOMERASE REVERSE TRANSCRIPTASE"/>
    <property type="match status" value="1"/>
</dbReference>
<dbReference type="Gene3D" id="1.10.132.70">
    <property type="match status" value="1"/>
</dbReference>
<evidence type="ECO:0000256" key="5">
    <source>
        <dbReference type="ARBA" id="ARBA00022679"/>
    </source>
</evidence>
<reference evidence="16" key="1">
    <citation type="submission" date="2022-03" db="EMBL/GenBank/DDBJ databases">
        <authorList>
            <person name="Tunstrom K."/>
        </authorList>
    </citation>
    <scope>NUCLEOTIDE SEQUENCE</scope>
</reference>
<dbReference type="GO" id="GO:0070034">
    <property type="term" value="F:telomerase RNA binding"/>
    <property type="evidence" value="ECO:0007669"/>
    <property type="project" value="TreeGrafter"/>
</dbReference>
<dbReference type="GO" id="GO:0000781">
    <property type="term" value="C:chromosome, telomeric region"/>
    <property type="evidence" value="ECO:0007669"/>
    <property type="project" value="UniProtKB-SubCell"/>
</dbReference>
<dbReference type="Proteomes" id="UP001153954">
    <property type="component" value="Unassembled WGS sequence"/>
</dbReference>
<dbReference type="GO" id="GO:0000333">
    <property type="term" value="C:telomerase catalytic core complex"/>
    <property type="evidence" value="ECO:0007669"/>
    <property type="project" value="TreeGrafter"/>
</dbReference>
<evidence type="ECO:0000256" key="1">
    <source>
        <dbReference type="ARBA" id="ARBA00008001"/>
    </source>
</evidence>
<dbReference type="Gene3D" id="3.30.70.2630">
    <property type="match status" value="1"/>
</dbReference>
<keyword evidence="5 14" id="KW-0808">Transferase</keyword>
<dbReference type="InterPro" id="IPR003545">
    <property type="entry name" value="Telomerase_RT"/>
</dbReference>
<keyword evidence="17" id="KW-1185">Reference proteome</keyword>
<dbReference type="SMART" id="SM00975">
    <property type="entry name" value="Telomerase_RBD"/>
    <property type="match status" value="1"/>
</dbReference>
<dbReference type="InterPro" id="IPR000477">
    <property type="entry name" value="RT_dom"/>
</dbReference>
<keyword evidence="4 14" id="KW-0158">Chromosome</keyword>
<dbReference type="PANTHER" id="PTHR12066">
    <property type="entry name" value="TELOMERASE REVERSE TRANSCRIPTASE"/>
    <property type="match status" value="1"/>
</dbReference>
<dbReference type="Gene3D" id="3.10.10.20">
    <property type="match status" value="1"/>
</dbReference>
<dbReference type="Pfam" id="PF12009">
    <property type="entry name" value="Telomerase_RBD"/>
    <property type="match status" value="1"/>
</dbReference>
<keyword evidence="8 14" id="KW-0460">Magnesium</keyword>
<dbReference type="PROSITE" id="PS50878">
    <property type="entry name" value="RT_POL"/>
    <property type="match status" value="1"/>
</dbReference>
<comment type="subcellular location">
    <subcellularLocation>
        <location evidence="14">Nucleus</location>
    </subcellularLocation>
    <subcellularLocation>
        <location evidence="14">Chromosome</location>
        <location evidence="14">Telomere</location>
    </subcellularLocation>
</comment>
<comment type="similarity">
    <text evidence="1 14">Belongs to the reverse transcriptase family. Telomerase subfamily.</text>
</comment>
<keyword evidence="11 14" id="KW-0539">Nucleus</keyword>
<dbReference type="SUPFAM" id="SSF56672">
    <property type="entry name" value="DNA/RNA polymerases"/>
    <property type="match status" value="1"/>
</dbReference>
<evidence type="ECO:0000256" key="14">
    <source>
        <dbReference type="RuleBase" id="RU365061"/>
    </source>
</evidence>
<evidence type="ECO:0000256" key="10">
    <source>
        <dbReference type="ARBA" id="ARBA00022918"/>
    </source>
</evidence>
<dbReference type="InterPro" id="IPR043502">
    <property type="entry name" value="DNA/RNA_pol_sf"/>
</dbReference>
<evidence type="ECO:0000256" key="11">
    <source>
        <dbReference type="ARBA" id="ARBA00023242"/>
    </source>
</evidence>
<evidence type="ECO:0000259" key="15">
    <source>
        <dbReference type="PROSITE" id="PS50878"/>
    </source>
</evidence>